<accession>A0ACD5YLJ5</accession>
<proteinExistence type="predicted"/>
<evidence type="ECO:0000313" key="1">
    <source>
        <dbReference type="EnsemblPlants" id="AVESA.00010b.r2.5DG0996360.1.CDS"/>
    </source>
</evidence>
<dbReference type="Proteomes" id="UP001732700">
    <property type="component" value="Chromosome 5D"/>
</dbReference>
<protein>
    <submittedName>
        <fullName evidence="1">Uncharacterized protein</fullName>
    </submittedName>
</protein>
<organism evidence="1 2">
    <name type="scientific">Avena sativa</name>
    <name type="common">Oat</name>
    <dbReference type="NCBI Taxonomy" id="4498"/>
    <lineage>
        <taxon>Eukaryota</taxon>
        <taxon>Viridiplantae</taxon>
        <taxon>Streptophyta</taxon>
        <taxon>Embryophyta</taxon>
        <taxon>Tracheophyta</taxon>
        <taxon>Spermatophyta</taxon>
        <taxon>Magnoliopsida</taxon>
        <taxon>Liliopsida</taxon>
        <taxon>Poales</taxon>
        <taxon>Poaceae</taxon>
        <taxon>BOP clade</taxon>
        <taxon>Pooideae</taxon>
        <taxon>Poodae</taxon>
        <taxon>Poeae</taxon>
        <taxon>Poeae Chloroplast Group 1 (Aveneae type)</taxon>
        <taxon>Aveninae</taxon>
        <taxon>Avena</taxon>
    </lineage>
</organism>
<sequence length="220" mass="23854">MDGGGGRPSLPSAAAAGASGSDEPRDARVIRELLRSMGLGEGEYEPRVVHQFLDLAYRYVGDVLGDAQVYADHAGKVQLDADDIRLAIQAKVNFSFSQPPPREVLLELARSRNKIPLPKSIAPPGSIPLPPEQDTLLSQNYQLLPPLKPPTQVGETEDDNEVANANPANPNPSYSQDQRVNEQHQPLPHTQSQRVSFQLNAVAAAAAKRPRMTIDQLNMG</sequence>
<evidence type="ECO:0000313" key="2">
    <source>
        <dbReference type="Proteomes" id="UP001732700"/>
    </source>
</evidence>
<reference evidence="1" key="1">
    <citation type="submission" date="2021-05" db="EMBL/GenBank/DDBJ databases">
        <authorList>
            <person name="Scholz U."/>
            <person name="Mascher M."/>
            <person name="Fiebig A."/>
        </authorList>
    </citation>
    <scope>NUCLEOTIDE SEQUENCE [LARGE SCALE GENOMIC DNA]</scope>
</reference>
<name>A0ACD5YLJ5_AVESA</name>
<reference evidence="1" key="2">
    <citation type="submission" date="2025-09" db="UniProtKB">
        <authorList>
            <consortium name="EnsemblPlants"/>
        </authorList>
    </citation>
    <scope>IDENTIFICATION</scope>
</reference>
<keyword evidence="2" id="KW-1185">Reference proteome</keyword>
<dbReference type="EnsemblPlants" id="AVESA.00010b.r2.5DG0996360.1">
    <property type="protein sequence ID" value="AVESA.00010b.r2.5DG0996360.1.CDS"/>
    <property type="gene ID" value="AVESA.00010b.r2.5DG0996360"/>
</dbReference>